<feature type="transmembrane region" description="Helical" evidence="1">
    <location>
        <begin position="72"/>
        <end position="93"/>
    </location>
</feature>
<dbReference type="InterPro" id="IPR019421">
    <property type="entry name" value="7TM_GPCR_serpentine_rcpt_Srd"/>
</dbReference>
<keyword evidence="1" id="KW-1133">Transmembrane helix</keyword>
<keyword evidence="1" id="KW-0812">Transmembrane</keyword>
<dbReference type="EnsemblMetazoa" id="CJA14772.1">
    <property type="protein sequence ID" value="CJA14772.1"/>
    <property type="gene ID" value="WBGene00133976"/>
</dbReference>
<dbReference type="AlphaFoldDB" id="A0A8R1HZ37"/>
<accession>A0A8R1HZ37</accession>
<dbReference type="Pfam" id="PF10317">
    <property type="entry name" value="7TM_GPCR_Srd"/>
    <property type="match status" value="1"/>
</dbReference>
<feature type="transmembrane region" description="Helical" evidence="1">
    <location>
        <begin position="20"/>
        <end position="36"/>
    </location>
</feature>
<evidence type="ECO:0000256" key="1">
    <source>
        <dbReference type="SAM" id="Phobius"/>
    </source>
</evidence>
<reference evidence="3" key="1">
    <citation type="submission" date="2010-08" db="EMBL/GenBank/DDBJ databases">
        <authorList>
            <consortium name="Caenorhabditis japonica Sequencing Consortium"/>
            <person name="Wilson R.K."/>
        </authorList>
    </citation>
    <scope>NUCLEOTIDE SEQUENCE [LARGE SCALE GENOMIC DNA]</scope>
    <source>
        <strain evidence="3">DF5081</strain>
    </source>
</reference>
<proteinExistence type="predicted"/>
<dbReference type="Proteomes" id="UP000005237">
    <property type="component" value="Unassembled WGS sequence"/>
</dbReference>
<keyword evidence="1" id="KW-0472">Membrane</keyword>
<name>A0A8R1HZ37_CAEJA</name>
<keyword evidence="3" id="KW-1185">Reference proteome</keyword>
<organism evidence="2 3">
    <name type="scientific">Caenorhabditis japonica</name>
    <dbReference type="NCBI Taxonomy" id="281687"/>
    <lineage>
        <taxon>Eukaryota</taxon>
        <taxon>Metazoa</taxon>
        <taxon>Ecdysozoa</taxon>
        <taxon>Nematoda</taxon>
        <taxon>Chromadorea</taxon>
        <taxon>Rhabditida</taxon>
        <taxon>Rhabditina</taxon>
        <taxon>Rhabditomorpha</taxon>
        <taxon>Rhabditoidea</taxon>
        <taxon>Rhabditidae</taxon>
        <taxon>Peloderinae</taxon>
        <taxon>Caenorhabditis</taxon>
    </lineage>
</organism>
<protein>
    <submittedName>
        <fullName evidence="2">Uncharacterized protein</fullName>
    </submittedName>
</protein>
<evidence type="ECO:0000313" key="3">
    <source>
        <dbReference type="Proteomes" id="UP000005237"/>
    </source>
</evidence>
<sequence>MVLKHLDQPKSFRATTKFSLHYVVPLVFLILTYIPAQNHATVFEETQANHADYDLEMYQLFGGFADSHHFCMTFNTILLAISTVYGPIMGAVWKRYALKVLLSNTMSHPSRVMLETLIKSSNIASIVLLCPNRLFVYME</sequence>
<evidence type="ECO:0000313" key="2">
    <source>
        <dbReference type="EnsemblMetazoa" id="CJA14772.1"/>
    </source>
</evidence>
<reference evidence="2" key="2">
    <citation type="submission" date="2022-06" db="UniProtKB">
        <authorList>
            <consortium name="EnsemblMetazoa"/>
        </authorList>
    </citation>
    <scope>IDENTIFICATION</scope>
    <source>
        <strain evidence="2">DF5081</strain>
    </source>
</reference>